<dbReference type="Gene3D" id="1.10.10.10">
    <property type="entry name" value="Winged helix-like DNA-binding domain superfamily/Winged helix DNA-binding domain"/>
    <property type="match status" value="1"/>
</dbReference>
<reference evidence="2" key="2">
    <citation type="submission" date="2017-01" db="EMBL/GenBank/DDBJ databases">
        <authorList>
            <person name="Mah S.A."/>
            <person name="Swanson W.J."/>
            <person name="Moy G.W."/>
            <person name="Vacquier V.D."/>
        </authorList>
    </citation>
    <scope>NUCLEOTIDE SEQUENCE [LARGE SCALE GENOMIC DNA]</scope>
    <source>
        <strain evidence="2">DSM 21068</strain>
    </source>
</reference>
<evidence type="ECO:0000313" key="2">
    <source>
        <dbReference type="EMBL" id="SIT04328.1"/>
    </source>
</evidence>
<proteinExistence type="predicted"/>
<name>A0A1N7P191_9FLAO</name>
<dbReference type="OrthoDB" id="1366535at2"/>
<evidence type="ECO:0000313" key="1">
    <source>
        <dbReference type="EMBL" id="PQA92752.1"/>
    </source>
</evidence>
<dbReference type="InterPro" id="IPR036388">
    <property type="entry name" value="WH-like_DNA-bd_sf"/>
</dbReference>
<organism evidence="2 3">
    <name type="scientific">Chryseobacterium piscicola</name>
    <dbReference type="NCBI Taxonomy" id="551459"/>
    <lineage>
        <taxon>Bacteria</taxon>
        <taxon>Pseudomonadati</taxon>
        <taxon>Bacteroidota</taxon>
        <taxon>Flavobacteriia</taxon>
        <taxon>Flavobacteriales</taxon>
        <taxon>Weeksellaceae</taxon>
        <taxon>Chryseobacterium group</taxon>
        <taxon>Chryseobacterium</taxon>
    </lineage>
</organism>
<evidence type="ECO:0000313" key="4">
    <source>
        <dbReference type="Proteomes" id="UP000238314"/>
    </source>
</evidence>
<dbReference type="STRING" id="551459.SAMN05421796_11064"/>
<dbReference type="Proteomes" id="UP000238314">
    <property type="component" value="Unassembled WGS sequence"/>
</dbReference>
<reference evidence="1 4" key="1">
    <citation type="submission" date="2016-11" db="EMBL/GenBank/DDBJ databases">
        <title>Whole genomes of Flavobacteriaceae.</title>
        <authorList>
            <person name="Stine C."/>
            <person name="Li C."/>
            <person name="Tadesse D."/>
        </authorList>
    </citation>
    <scope>NUCLEOTIDE SEQUENCE [LARGE SCALE GENOMIC DNA]</scope>
    <source>
        <strain evidence="1 4">DSM 21068</strain>
    </source>
</reference>
<sequence length="96" mass="11505">MENKKGRKMYTQADREKALKYYLLGLNLFEVSKLTEVPERTLQKWQYKESWVKLKDSEKLRKKAVDLKNFGLSNKKISEILLISSTTVWRYCKQNK</sequence>
<dbReference type="RefSeq" id="WP_076452607.1">
    <property type="nucleotide sequence ID" value="NZ_FTOJ01000010.1"/>
</dbReference>
<evidence type="ECO:0008006" key="5">
    <source>
        <dbReference type="Google" id="ProtNLM"/>
    </source>
</evidence>
<dbReference type="AlphaFoldDB" id="A0A1N7P191"/>
<dbReference type="EMBL" id="FTOJ01000010">
    <property type="protein sequence ID" value="SIT04328.1"/>
    <property type="molecule type" value="Genomic_DNA"/>
</dbReference>
<reference evidence="3" key="3">
    <citation type="submission" date="2017-01" db="EMBL/GenBank/DDBJ databases">
        <authorList>
            <person name="Varghese N."/>
            <person name="Submissions S."/>
        </authorList>
    </citation>
    <scope>NUCLEOTIDE SEQUENCE [LARGE SCALE GENOMIC DNA]</scope>
    <source>
        <strain evidence="3">DSM 21068</strain>
    </source>
</reference>
<gene>
    <name evidence="1" type="ORF">B0A70_10225</name>
    <name evidence="2" type="ORF">SAMN05421796_11064</name>
</gene>
<protein>
    <recommendedName>
        <fullName evidence="5">Homeodomain-like domain-containing protein</fullName>
    </recommendedName>
</protein>
<accession>A0A1N7P191</accession>
<evidence type="ECO:0000313" key="3">
    <source>
        <dbReference type="Proteomes" id="UP000186246"/>
    </source>
</evidence>
<keyword evidence="4" id="KW-1185">Reference proteome</keyword>
<dbReference type="EMBL" id="MUGO01000014">
    <property type="protein sequence ID" value="PQA92752.1"/>
    <property type="molecule type" value="Genomic_DNA"/>
</dbReference>
<dbReference type="Proteomes" id="UP000186246">
    <property type="component" value="Unassembled WGS sequence"/>
</dbReference>